<comment type="caution">
    <text evidence="3">The sequence shown here is derived from an EMBL/GenBank/DDBJ whole genome shotgun (WGS) entry which is preliminary data.</text>
</comment>
<sequence>MAISNRERVGRALEQLSAGLEPFVEDTLRPHVPEGLDWTAILRVKDGETRAPRDYDPTDVQIQLRAVTERLGALGFVFNDRLSRAEQNLAGEMREVRNRWAHDNRPFSADDTYRALDTCERLLRAIGAPKQADVVRRMRVDAQRATYAEETRRDVRAASAAMPELADAELTPWREVLSPHPDIAEGNFARAEFAADLHQVAVGEASPEYGDPIQFFERTYLTEGLKTLLKMSAKRIAGDANAQSVVNLQTTFGGGKTHSMLAAWHLFSEEGLDAYPQQLQDLFSDKDSTAFDRAVHRVAIVGNEMAPGQPTIKPDGTVVNTIWGELAWQLGGTDGFAMVAEADRTGTNPGEALRTLIARYSPALILIDEWVAYARGLYGRDDLVGGTFDTQFTFAQQLTAAVQSVPGALLLVSIPSSDVRLDEPDAPTAGSELEIGGANGRAALQRLQHVVARVAHNWTPASSGESFEIVRRRLFTEPDAEGRRKIDATVRRFTEYYRGQVGELPTETRQVEYEARLRAAYPIHPELFDRLYGDWSTLERFQRTRGVLRLMSAVVHSLHASGDDSPLIMPGSLPLDDLAVRDEVTAYLDDAWRSIIETDIDGENAAPLQIDRERPLFGRRALTRRIARALFLGSAATLDSGHKGIERQRVFLGVAMPGDSLGNFGSALQMLADRATYLYSEGTRYWYDRQPSVNRMVAERAQAIDVEDVYSKAVSLLRGTTGTAPEFASVVLAPEATSDVTEAESVRLVVLHPRHSFASKGKDGPGREFAGELLRHRGSAARQFANTIVMLGADQNRWAEAEDALRQHIAWADIASSVRELDLTQSQAEHARRRESETRAVVDQRLTSAWIWATFPEQADGSQPATLTTMKVEGHEYRLAVRAGLRLGRDDVIYTNTSPLALWLVLNGHLRSRWNRGYISVGELWQYHLQYPYMPRLRDKDVLLGAIHAVMAEATWTERGFALADDYDEATGDFIGLRIPFESSSAGTVDDSTLLVAPRLAEEQVARERADAAANAQSTVAVGAAGPTGGTSAGSATTPRVGETSVRERQIVKNARYHGEIELNPGTDLRNQMMLLAEELLEHLRRAGPDKLEIRIEIDADKSSGFDDATVRTVRENGSQLGVYPNSFEDL</sequence>
<feature type="domain" description="Swt1-like HEPN" evidence="2">
    <location>
        <begin position="11"/>
        <end position="127"/>
    </location>
</feature>
<dbReference type="InterPro" id="IPR007555">
    <property type="entry name" value="DUF499"/>
</dbReference>
<reference evidence="3" key="2">
    <citation type="journal article" date="2022" name="Sci. Rep.">
        <title>In silico prediction of the enzymes involved in the degradation of the herbicide molinate by Gulosibacter molinativorax ON4T.</title>
        <authorList>
            <person name="Lopes A.R."/>
            <person name="Bunin E."/>
            <person name="Viana A.T."/>
            <person name="Froufe H."/>
            <person name="Munoz-Merida A."/>
            <person name="Pinho D."/>
            <person name="Figueiredo J."/>
            <person name="Barroso C."/>
            <person name="Vaz-Moreira I."/>
            <person name="Bellanger X."/>
            <person name="Egas C."/>
            <person name="Nunes O.C."/>
        </authorList>
    </citation>
    <scope>NUCLEOTIDE SEQUENCE</scope>
    <source>
        <strain evidence="3">ON4</strain>
    </source>
</reference>
<evidence type="ECO:0000313" key="3">
    <source>
        <dbReference type="EMBL" id="MDJ1372719.1"/>
    </source>
</evidence>
<dbReference type="Pfam" id="PF18731">
    <property type="entry name" value="HEPN_Swt1"/>
    <property type="match status" value="1"/>
</dbReference>
<dbReference type="Proteomes" id="UP001170379">
    <property type="component" value="Unassembled WGS sequence"/>
</dbReference>
<proteinExistence type="predicted"/>
<dbReference type="InterPro" id="IPR041650">
    <property type="entry name" value="HEPN_Swt1"/>
</dbReference>
<organism evidence="3 4">
    <name type="scientific">Gulosibacter molinativorax</name>
    <dbReference type="NCBI Taxonomy" id="256821"/>
    <lineage>
        <taxon>Bacteria</taxon>
        <taxon>Bacillati</taxon>
        <taxon>Actinomycetota</taxon>
        <taxon>Actinomycetes</taxon>
        <taxon>Micrococcales</taxon>
        <taxon>Microbacteriaceae</taxon>
        <taxon>Gulosibacter</taxon>
    </lineage>
</organism>
<accession>A0ABT7CDI7</accession>
<keyword evidence="4" id="KW-1185">Reference proteome</keyword>
<dbReference type="EMBL" id="PXVD01000041">
    <property type="protein sequence ID" value="MDJ1372719.1"/>
    <property type="molecule type" value="Genomic_DNA"/>
</dbReference>
<gene>
    <name evidence="3" type="ORF">C7K25_15375</name>
</gene>
<dbReference type="Pfam" id="PF04465">
    <property type="entry name" value="DUF499"/>
    <property type="match status" value="1"/>
</dbReference>
<evidence type="ECO:0000313" key="4">
    <source>
        <dbReference type="Proteomes" id="UP001170379"/>
    </source>
</evidence>
<name>A0ABT7CDI7_9MICO</name>
<feature type="region of interest" description="Disordered" evidence="1">
    <location>
        <begin position="1021"/>
        <end position="1044"/>
    </location>
</feature>
<reference evidence="3" key="1">
    <citation type="submission" date="2018-03" db="EMBL/GenBank/DDBJ databases">
        <authorList>
            <person name="Nunes O.C."/>
            <person name="Lopes A.R."/>
            <person name="Froufe H."/>
            <person name="Munoz-Merida A."/>
            <person name="Barroso C."/>
            <person name="Egas C."/>
        </authorList>
    </citation>
    <scope>NUCLEOTIDE SEQUENCE</scope>
    <source>
        <strain evidence="3">ON4</strain>
    </source>
</reference>
<protein>
    <submittedName>
        <fullName evidence="3">DUF499 domain-containing protein</fullName>
    </submittedName>
</protein>
<evidence type="ECO:0000259" key="2">
    <source>
        <dbReference type="Pfam" id="PF18731"/>
    </source>
</evidence>
<evidence type="ECO:0000256" key="1">
    <source>
        <dbReference type="SAM" id="MobiDB-lite"/>
    </source>
</evidence>
<dbReference type="RefSeq" id="WP_026937806.1">
    <property type="nucleotide sequence ID" value="NZ_CP028426.1"/>
</dbReference>